<evidence type="ECO:0000256" key="1">
    <source>
        <dbReference type="ARBA" id="ARBA00022737"/>
    </source>
</evidence>
<dbReference type="CDD" id="cd06768">
    <property type="entry name" value="PDZ_NHERF-like"/>
    <property type="match status" value="1"/>
</dbReference>
<dbReference type="GO" id="GO:0043495">
    <property type="term" value="F:protein-membrane adaptor activity"/>
    <property type="evidence" value="ECO:0007669"/>
    <property type="project" value="TreeGrafter"/>
</dbReference>
<feature type="region of interest" description="Disordered" evidence="2">
    <location>
        <begin position="220"/>
        <end position="324"/>
    </location>
</feature>
<dbReference type="PANTHER" id="PTHR14191">
    <property type="entry name" value="PDZ DOMAIN CONTAINING PROTEIN"/>
    <property type="match status" value="1"/>
</dbReference>
<dbReference type="GO" id="GO:0072659">
    <property type="term" value="P:protein localization to plasma membrane"/>
    <property type="evidence" value="ECO:0007669"/>
    <property type="project" value="TreeGrafter"/>
</dbReference>
<dbReference type="InterPro" id="IPR001478">
    <property type="entry name" value="PDZ"/>
</dbReference>
<proteinExistence type="predicted"/>
<keyword evidence="5" id="KW-1185">Reference proteome</keyword>
<evidence type="ECO:0000313" key="5">
    <source>
        <dbReference type="Proteomes" id="UP001162480"/>
    </source>
</evidence>
<dbReference type="InterPro" id="IPR036034">
    <property type="entry name" value="PDZ_sf"/>
</dbReference>
<gene>
    <name evidence="4" type="ORF">OCTVUL_1B018431</name>
</gene>
<sequence>MSDNVQDTFNKLKLHPRLCHLIKWQDFNGYGFNLHAEKGKAGQFIGKVDEGSPAEAAFLYQGDRIIEVNGVNIGNENHQQVVQRIKAGGDETRLLVVDTETDIHFKAQKTVVRGEMPEVAYCKTPDMHGFSTPILNYNQTLETKQNAETGETTSQGIASGTTLITNGLSEDLPAPPPELIENGHEPTVERVTVSEVESEVKNIESDAIYDIPDAVPVLTTDSGSVKSGSEKSESDKQETNSIKTGSVKSEKVESEKAESEKAESVKGESEKAESEKGDSEKAESERAESEKAVSEKCESEKCESEKCESEKAESEKAESEKAESDIVAVVKSDIESIKAEANISNNEVAGTAKSYITKIPLDDLDSSPSFVKAVREPKEIDVSDPLNFVNVSAEEMKQKILSKKKARKFKDMNLKEKHEILDRL</sequence>
<feature type="region of interest" description="Disordered" evidence="2">
    <location>
        <begin position="167"/>
        <end position="186"/>
    </location>
</feature>
<dbReference type="Gene3D" id="2.30.42.10">
    <property type="match status" value="1"/>
</dbReference>
<evidence type="ECO:0000259" key="3">
    <source>
        <dbReference type="SMART" id="SM00228"/>
    </source>
</evidence>
<dbReference type="InterPro" id="IPR051067">
    <property type="entry name" value="NHER"/>
</dbReference>
<dbReference type="Proteomes" id="UP001162480">
    <property type="component" value="Chromosome 6"/>
</dbReference>
<dbReference type="Pfam" id="PF00595">
    <property type="entry name" value="PDZ"/>
    <property type="match status" value="1"/>
</dbReference>
<feature type="compositionally biased region" description="Basic and acidic residues" evidence="2">
    <location>
        <begin position="228"/>
        <end position="238"/>
    </location>
</feature>
<dbReference type="SUPFAM" id="SSF50156">
    <property type="entry name" value="PDZ domain-like"/>
    <property type="match status" value="1"/>
</dbReference>
<name>A0AA36AY13_OCTVU</name>
<dbReference type="AlphaFoldDB" id="A0AA36AY13"/>
<dbReference type="EMBL" id="OX597819">
    <property type="protein sequence ID" value="CAI9724380.1"/>
    <property type="molecule type" value="Genomic_DNA"/>
</dbReference>
<feature type="compositionally biased region" description="Basic and acidic residues" evidence="2">
    <location>
        <begin position="248"/>
        <end position="324"/>
    </location>
</feature>
<feature type="domain" description="PDZ" evidence="3">
    <location>
        <begin position="28"/>
        <end position="100"/>
    </location>
</feature>
<dbReference type="PANTHER" id="PTHR14191:SF3">
    <property type="entry name" value="NA(+)_H(+) EXCHANGE REGULATORY COFACTOR-LIKE PROTEIN NRFL-1"/>
    <property type="match status" value="1"/>
</dbReference>
<protein>
    <submittedName>
        <fullName evidence="4">(+) H(+) exchange regulatory cofactor NHE-RF1-like isoform X3</fullName>
    </submittedName>
</protein>
<reference evidence="4" key="1">
    <citation type="submission" date="2023-08" db="EMBL/GenBank/DDBJ databases">
        <authorList>
            <person name="Alioto T."/>
            <person name="Alioto T."/>
            <person name="Gomez Garrido J."/>
        </authorList>
    </citation>
    <scope>NUCLEOTIDE SEQUENCE</scope>
</reference>
<evidence type="ECO:0000256" key="2">
    <source>
        <dbReference type="SAM" id="MobiDB-lite"/>
    </source>
</evidence>
<dbReference type="SMART" id="SM00228">
    <property type="entry name" value="PDZ"/>
    <property type="match status" value="1"/>
</dbReference>
<organism evidence="4 5">
    <name type="scientific">Octopus vulgaris</name>
    <name type="common">Common octopus</name>
    <dbReference type="NCBI Taxonomy" id="6645"/>
    <lineage>
        <taxon>Eukaryota</taxon>
        <taxon>Metazoa</taxon>
        <taxon>Spiralia</taxon>
        <taxon>Lophotrochozoa</taxon>
        <taxon>Mollusca</taxon>
        <taxon>Cephalopoda</taxon>
        <taxon>Coleoidea</taxon>
        <taxon>Octopodiformes</taxon>
        <taxon>Octopoda</taxon>
        <taxon>Incirrata</taxon>
        <taxon>Octopodidae</taxon>
        <taxon>Octopus</taxon>
    </lineage>
</organism>
<keyword evidence="1" id="KW-0677">Repeat</keyword>
<accession>A0AA36AY13</accession>
<evidence type="ECO:0000313" key="4">
    <source>
        <dbReference type="EMBL" id="CAI9724380.1"/>
    </source>
</evidence>
<dbReference type="GO" id="GO:0016324">
    <property type="term" value="C:apical plasma membrane"/>
    <property type="evidence" value="ECO:0007669"/>
    <property type="project" value="TreeGrafter"/>
</dbReference>